<dbReference type="EMBL" id="JAPDFW010000064">
    <property type="protein sequence ID" value="KAJ5075652.1"/>
    <property type="molecule type" value="Genomic_DNA"/>
</dbReference>
<evidence type="ECO:0000313" key="2">
    <source>
        <dbReference type="EMBL" id="KAJ5075652.1"/>
    </source>
</evidence>
<gene>
    <name evidence="2" type="ORF">M0811_07222</name>
</gene>
<accession>A0A9Q0LMQ7</accession>
<organism evidence="2 3">
    <name type="scientific">Anaeramoeba ignava</name>
    <name type="common">Anaerobic marine amoeba</name>
    <dbReference type="NCBI Taxonomy" id="1746090"/>
    <lineage>
        <taxon>Eukaryota</taxon>
        <taxon>Metamonada</taxon>
        <taxon>Anaeramoebidae</taxon>
        <taxon>Anaeramoeba</taxon>
    </lineage>
</organism>
<reference evidence="2" key="1">
    <citation type="submission" date="2022-10" db="EMBL/GenBank/DDBJ databases">
        <title>Novel sulphate-reducing endosymbionts in the free-living metamonad Anaeramoeba.</title>
        <authorList>
            <person name="Jerlstrom-Hultqvist J."/>
            <person name="Cepicka I."/>
            <person name="Gallot-Lavallee L."/>
            <person name="Salas-Leiva D."/>
            <person name="Curtis B.A."/>
            <person name="Zahonova K."/>
            <person name="Pipaliya S."/>
            <person name="Dacks J."/>
            <person name="Roger A.J."/>
        </authorList>
    </citation>
    <scope>NUCLEOTIDE SEQUENCE</scope>
    <source>
        <strain evidence="2">BMAN</strain>
    </source>
</reference>
<protein>
    <submittedName>
        <fullName evidence="2">Uncharacterized protein</fullName>
    </submittedName>
</protein>
<keyword evidence="3" id="KW-1185">Reference proteome</keyword>
<keyword evidence="1" id="KW-0812">Transmembrane</keyword>
<name>A0A9Q0LMQ7_ANAIG</name>
<evidence type="ECO:0000313" key="3">
    <source>
        <dbReference type="Proteomes" id="UP001149090"/>
    </source>
</evidence>
<proteinExistence type="predicted"/>
<evidence type="ECO:0000256" key="1">
    <source>
        <dbReference type="SAM" id="Phobius"/>
    </source>
</evidence>
<sequence>MPSWFLNFTFYSSNSPFYFHLHNTILPFISSIVPSILHLIHHLISIIIISLSVPSASPFRHFSISILDSSIGIIPSFTIPSASQSPLTFTIIIHNTSKISISINILHRHHQYSISIHHQYSHISIFQYFTIYSHFILFIINIYIRPSIFHHHNIHHFFAL</sequence>
<dbReference type="Proteomes" id="UP001149090">
    <property type="component" value="Unassembled WGS sequence"/>
</dbReference>
<keyword evidence="1" id="KW-0472">Membrane</keyword>
<feature type="transmembrane region" description="Helical" evidence="1">
    <location>
        <begin position="25"/>
        <end position="49"/>
    </location>
</feature>
<dbReference type="AlphaFoldDB" id="A0A9Q0LMQ7"/>
<feature type="transmembrane region" description="Helical" evidence="1">
    <location>
        <begin position="125"/>
        <end position="144"/>
    </location>
</feature>
<keyword evidence="1" id="KW-1133">Transmembrane helix</keyword>
<comment type="caution">
    <text evidence="2">The sequence shown here is derived from an EMBL/GenBank/DDBJ whole genome shotgun (WGS) entry which is preliminary data.</text>
</comment>